<name>A0A4S4FR90_9MICO</name>
<dbReference type="GO" id="GO:0016491">
    <property type="term" value="F:oxidoreductase activity"/>
    <property type="evidence" value="ECO:0007669"/>
    <property type="project" value="InterPro"/>
</dbReference>
<gene>
    <name evidence="2" type="ORF">E6C64_00150</name>
</gene>
<accession>A0A4S4FR90</accession>
<dbReference type="SUPFAM" id="SSF54909">
    <property type="entry name" value="Dimeric alpha+beta barrel"/>
    <property type="match status" value="1"/>
</dbReference>
<dbReference type="Pfam" id="PF07110">
    <property type="entry name" value="EthD"/>
    <property type="match status" value="1"/>
</dbReference>
<sequence>MIKFFALIPRQESVPVQEFHDHWRHPHASMGRPIPSMVSYVQSHHIPSDLFGQDQTRYEGIAETEFDTLDDALAFGSEPQYVDFVQPDEPNFVGEGLEWLYSKPEVIVPRKRAQDGASYADVIWSPLDRPFSIKMLQFIHRDGNPDWAEEDDAELGNRIGAFRHVRDHVSAEAHPDGATWLGARELWWPTLTAFRTGVAANRAAFDELIARGGAGALSLLVQSERYLR</sequence>
<reference evidence="2 3" key="1">
    <citation type="submission" date="2019-04" db="EMBL/GenBank/DDBJ databases">
        <authorList>
            <person name="Jiang L."/>
        </authorList>
    </citation>
    <scope>NUCLEOTIDE SEQUENCE [LARGE SCALE GENOMIC DNA]</scope>
    <source>
        <strain evidence="2 3">YIM 131853</strain>
    </source>
</reference>
<dbReference type="InterPro" id="IPR018370">
    <property type="entry name" value="Chaperonin_Cpn60_CS"/>
</dbReference>
<dbReference type="GO" id="GO:0006457">
    <property type="term" value="P:protein folding"/>
    <property type="evidence" value="ECO:0007669"/>
    <property type="project" value="InterPro"/>
</dbReference>
<dbReference type="InterPro" id="IPR011008">
    <property type="entry name" value="Dimeric_a/b-barrel"/>
</dbReference>
<organism evidence="2 3">
    <name type="scientific">Naasia lichenicola</name>
    <dbReference type="NCBI Taxonomy" id="2565933"/>
    <lineage>
        <taxon>Bacteria</taxon>
        <taxon>Bacillati</taxon>
        <taxon>Actinomycetota</taxon>
        <taxon>Actinomycetes</taxon>
        <taxon>Micrococcales</taxon>
        <taxon>Microbacteriaceae</taxon>
        <taxon>Naasia</taxon>
    </lineage>
</organism>
<proteinExistence type="predicted"/>
<dbReference type="EMBL" id="SSSM01000001">
    <property type="protein sequence ID" value="THG32831.1"/>
    <property type="molecule type" value="Genomic_DNA"/>
</dbReference>
<evidence type="ECO:0000259" key="1">
    <source>
        <dbReference type="Pfam" id="PF07110"/>
    </source>
</evidence>
<dbReference type="GO" id="GO:0005524">
    <property type="term" value="F:ATP binding"/>
    <property type="evidence" value="ECO:0007669"/>
    <property type="project" value="InterPro"/>
</dbReference>
<comment type="caution">
    <text evidence="2">The sequence shown here is derived from an EMBL/GenBank/DDBJ whole genome shotgun (WGS) entry which is preliminary data.</text>
</comment>
<protein>
    <submittedName>
        <fullName evidence="2">Ethyl tert-butyl ether degradation protein EthD</fullName>
    </submittedName>
</protein>
<dbReference type="Proteomes" id="UP000309133">
    <property type="component" value="Unassembled WGS sequence"/>
</dbReference>
<dbReference type="Gene3D" id="3.30.70.100">
    <property type="match status" value="1"/>
</dbReference>
<dbReference type="InterPro" id="IPR009799">
    <property type="entry name" value="EthD_dom"/>
</dbReference>
<feature type="domain" description="EthD" evidence="1">
    <location>
        <begin position="14"/>
        <end position="94"/>
    </location>
</feature>
<dbReference type="OrthoDB" id="3535638at2"/>
<dbReference type="AlphaFoldDB" id="A0A4S4FR90"/>
<evidence type="ECO:0000313" key="2">
    <source>
        <dbReference type="EMBL" id="THG32831.1"/>
    </source>
</evidence>
<evidence type="ECO:0000313" key="3">
    <source>
        <dbReference type="Proteomes" id="UP000309133"/>
    </source>
</evidence>
<keyword evidence="3" id="KW-1185">Reference proteome</keyword>
<dbReference type="PROSITE" id="PS00296">
    <property type="entry name" value="CHAPERONINS_CPN60"/>
    <property type="match status" value="1"/>
</dbReference>
<dbReference type="RefSeq" id="WP_136425612.1">
    <property type="nucleotide sequence ID" value="NZ_SSSM01000001.1"/>
</dbReference>